<organism evidence="1 2">
    <name type="scientific">Candidatus Sherwoodlollariibacterium unditelluris</name>
    <dbReference type="NCBI Taxonomy" id="1974757"/>
    <lineage>
        <taxon>Bacteria</taxon>
        <taxon>Pseudomonadati</taxon>
        <taxon>Candidatus Omnitrophota</taxon>
        <taxon>Candidatus Sherwoodlollariibacterium</taxon>
    </lineage>
</organism>
<sequence>EQKNGAVIRKIVGHECFSGIIAGQVMAQLFQAVRLYVNYFQPSFKLREKIREGAKVKKWYNPPATPCDRLLANKDVTEKAKEALRIQKERLDPVELLHRIRQGQSALAALSAGATSTGPNRQSLDQFLTQLPQLWRDGEVRPTHRKNEAKVRYWRTREDPFKNVWTDILLWLQSAPDSTAKSLFQRLKENHPEEFVDGQLRTLQRRVGEWRHTMARNLIFSGMDDIKDVAAIENRA</sequence>
<feature type="non-terminal residue" evidence="1">
    <location>
        <position position="1"/>
    </location>
</feature>
<evidence type="ECO:0000313" key="2">
    <source>
        <dbReference type="Proteomes" id="UP000231292"/>
    </source>
</evidence>
<dbReference type="EMBL" id="PCRK01000032">
    <property type="protein sequence ID" value="PIP19651.1"/>
    <property type="molecule type" value="Genomic_DNA"/>
</dbReference>
<name>A0A2G9YMB9_9BACT</name>
<comment type="caution">
    <text evidence="1">The sequence shown here is derived from an EMBL/GenBank/DDBJ whole genome shotgun (WGS) entry which is preliminary data.</text>
</comment>
<dbReference type="AlphaFoldDB" id="A0A2G9YMB9"/>
<protein>
    <submittedName>
        <fullName evidence="1">Transposase</fullName>
    </submittedName>
</protein>
<evidence type="ECO:0000313" key="1">
    <source>
        <dbReference type="EMBL" id="PIP19651.1"/>
    </source>
</evidence>
<reference evidence="1 2" key="1">
    <citation type="submission" date="2017-09" db="EMBL/GenBank/DDBJ databases">
        <title>Depth-based differentiation of microbial function through sediment-hosted aquifers and enrichment of novel symbionts in the deep terrestrial subsurface.</title>
        <authorList>
            <person name="Probst A.J."/>
            <person name="Ladd B."/>
            <person name="Jarett J.K."/>
            <person name="Geller-Mcgrath D.E."/>
            <person name="Sieber C.M."/>
            <person name="Emerson J.B."/>
            <person name="Anantharaman K."/>
            <person name="Thomas B.C."/>
            <person name="Malmstrom R."/>
            <person name="Stieglmeier M."/>
            <person name="Klingl A."/>
            <person name="Woyke T."/>
            <person name="Ryan C.M."/>
            <person name="Banfield J.F."/>
        </authorList>
    </citation>
    <scope>NUCLEOTIDE SEQUENCE [LARGE SCALE GENOMIC DNA]</scope>
    <source>
        <strain evidence="1">CG23_combo_of_CG06-09_8_20_14_all_41_10</strain>
    </source>
</reference>
<proteinExistence type="predicted"/>
<gene>
    <name evidence="1" type="ORF">COX41_01750</name>
</gene>
<accession>A0A2G9YMB9</accession>
<dbReference type="Proteomes" id="UP000231292">
    <property type="component" value="Unassembled WGS sequence"/>
</dbReference>